<dbReference type="GO" id="GO:0016020">
    <property type="term" value="C:membrane"/>
    <property type="evidence" value="ECO:0007669"/>
    <property type="project" value="UniProtKB-SubCell"/>
</dbReference>
<comment type="caution">
    <text evidence="7">The sequence shown here is derived from an EMBL/GenBank/DDBJ whole genome shotgun (WGS) entry which is preliminary data.</text>
</comment>
<comment type="subcellular location">
    <subcellularLocation>
        <location evidence="1">Membrane</location>
        <topology evidence="1">Single-pass type II membrane protein</topology>
    </subcellularLocation>
</comment>
<name>A0AAV5RX00_MAUHU</name>
<dbReference type="GO" id="GO:0071555">
    <property type="term" value="P:cell wall organization"/>
    <property type="evidence" value="ECO:0007669"/>
    <property type="project" value="UniProtKB-KW"/>
</dbReference>
<feature type="chain" id="PRO_5043585349" evidence="6">
    <location>
        <begin position="20"/>
        <end position="546"/>
    </location>
</feature>
<evidence type="ECO:0000313" key="8">
    <source>
        <dbReference type="Proteomes" id="UP001377567"/>
    </source>
</evidence>
<keyword evidence="4" id="KW-0735">Signal-anchor</keyword>
<proteinExistence type="inferred from homology"/>
<keyword evidence="5" id="KW-0961">Cell wall biogenesis/degradation</keyword>
<comment type="similarity">
    <text evidence="2">Belongs to the BMT family.</text>
</comment>
<evidence type="ECO:0000256" key="5">
    <source>
        <dbReference type="ARBA" id="ARBA00023316"/>
    </source>
</evidence>
<keyword evidence="8" id="KW-1185">Reference proteome</keyword>
<dbReference type="Proteomes" id="UP001377567">
    <property type="component" value="Unassembled WGS sequence"/>
</dbReference>
<dbReference type="Pfam" id="PF12141">
    <property type="entry name" value="BMT"/>
    <property type="match status" value="2"/>
</dbReference>
<protein>
    <submittedName>
        <fullName evidence="7">Uncharacterized protein</fullName>
    </submittedName>
</protein>
<evidence type="ECO:0000256" key="4">
    <source>
        <dbReference type="ARBA" id="ARBA00022968"/>
    </source>
</evidence>
<evidence type="ECO:0000313" key="7">
    <source>
        <dbReference type="EMBL" id="GMM55686.1"/>
    </source>
</evidence>
<evidence type="ECO:0000256" key="1">
    <source>
        <dbReference type="ARBA" id="ARBA00004606"/>
    </source>
</evidence>
<evidence type="ECO:0000256" key="2">
    <source>
        <dbReference type="ARBA" id="ARBA00009486"/>
    </source>
</evidence>
<gene>
    <name evidence="7" type="ORF">DAKH74_023020</name>
</gene>
<keyword evidence="3" id="KW-0808">Transferase</keyword>
<dbReference type="EMBL" id="BTGD01000005">
    <property type="protein sequence ID" value="GMM55686.1"/>
    <property type="molecule type" value="Genomic_DNA"/>
</dbReference>
<dbReference type="GO" id="GO:0000030">
    <property type="term" value="F:mannosyltransferase activity"/>
    <property type="evidence" value="ECO:0007669"/>
    <property type="project" value="InterPro"/>
</dbReference>
<feature type="signal peptide" evidence="6">
    <location>
        <begin position="1"/>
        <end position="19"/>
    </location>
</feature>
<keyword evidence="3" id="KW-0328">Glycosyltransferase</keyword>
<dbReference type="InterPro" id="IPR021988">
    <property type="entry name" value="BMT1"/>
</dbReference>
<evidence type="ECO:0000256" key="6">
    <source>
        <dbReference type="SAM" id="SignalP"/>
    </source>
</evidence>
<keyword evidence="6" id="KW-0732">Signal</keyword>
<keyword evidence="4" id="KW-0812">Transmembrane</keyword>
<accession>A0AAV5RX00</accession>
<dbReference type="AlphaFoldDB" id="A0AAV5RX00"/>
<reference evidence="7 8" key="1">
    <citation type="journal article" date="2023" name="Elife">
        <title>Identification of key yeast species and microbe-microbe interactions impacting larval growth of Drosophila in the wild.</title>
        <authorList>
            <person name="Mure A."/>
            <person name="Sugiura Y."/>
            <person name="Maeda R."/>
            <person name="Honda K."/>
            <person name="Sakurai N."/>
            <person name="Takahashi Y."/>
            <person name="Watada M."/>
            <person name="Katoh T."/>
            <person name="Gotoh A."/>
            <person name="Gotoh Y."/>
            <person name="Taniguchi I."/>
            <person name="Nakamura K."/>
            <person name="Hayashi T."/>
            <person name="Katayama T."/>
            <person name="Uemura T."/>
            <person name="Hattori Y."/>
        </authorList>
    </citation>
    <scope>NUCLEOTIDE SEQUENCE [LARGE SCALE GENOMIC DNA]</scope>
    <source>
        <strain evidence="7 8">KH-74</strain>
    </source>
</reference>
<sequence length="546" mass="60476">MRPRRVLLLLTSFIATVAAISALSYAYKDRISSEVTYLSYYFSPAHRVPPYVPPLPQQDGAGAVSQGTLQNNAGEMSMQDNAGEMSKDAPLFVSEDVQVYRPWGPPRHDTLEYSTDKPLLPDDLRGVRRALLGGAAGKRAAKESGWWRDMRMSEEDILRDKWYRFGGAPLWLAREGCYVVYTRVAYSRVGRRNRPHLSVVRGQAFDANWNELHGKYVPFLDTAQSEQYDGDSGVTYPAFFEVPFDVECDWNGPEDPHVVAVDSPRGPASEPLIVFNMFSRRHGRGMYVLRPHRQLQPLTRLQMPPGLQPRLLEKNWTPVQETSAQGDSTTHLLFVYALAPLRVLRCALDSGACATVYAAPALGLPDWDVHGEDVRGGTQFVPLPPGSLGPGAEYSRAWVGFPKLHTVLCGCGREYYRPMLAVLTETAAGDDVPPTYALEALVPTLGFGIDVRAWDLQGSHCDMLNVLAPNAIARWDVGKSDDYMTITVSEADAQTRVVVLRGVLGLVRAALDARRQSGVRDVSRMVAAALQDAEQQCARYGQLHTQ</sequence>
<evidence type="ECO:0000256" key="3">
    <source>
        <dbReference type="ARBA" id="ARBA00022676"/>
    </source>
</evidence>
<organism evidence="7 8">
    <name type="scientific">Maudiozyma humilis</name>
    <name type="common">Sour dough yeast</name>
    <name type="synonym">Kazachstania humilis</name>
    <dbReference type="NCBI Taxonomy" id="51915"/>
    <lineage>
        <taxon>Eukaryota</taxon>
        <taxon>Fungi</taxon>
        <taxon>Dikarya</taxon>
        <taxon>Ascomycota</taxon>
        <taxon>Saccharomycotina</taxon>
        <taxon>Saccharomycetes</taxon>
        <taxon>Saccharomycetales</taxon>
        <taxon>Saccharomycetaceae</taxon>
        <taxon>Maudiozyma</taxon>
    </lineage>
</organism>